<accession>A0AAU1M237</accession>
<dbReference type="InterPro" id="IPR007372">
    <property type="entry name" value="Lipid/polyisoprenoid-bd_YceI"/>
</dbReference>
<evidence type="ECO:0000313" key="3">
    <source>
        <dbReference type="EMBL" id="WTQ77691.1"/>
    </source>
</evidence>
<proteinExistence type="inferred from homology"/>
<dbReference type="PANTHER" id="PTHR34406:SF1">
    <property type="entry name" value="PROTEIN YCEI"/>
    <property type="match status" value="1"/>
</dbReference>
<dbReference type="PANTHER" id="PTHR34406">
    <property type="entry name" value="PROTEIN YCEI"/>
    <property type="match status" value="1"/>
</dbReference>
<dbReference type="Pfam" id="PF04264">
    <property type="entry name" value="YceI"/>
    <property type="match status" value="1"/>
</dbReference>
<reference evidence="3" key="1">
    <citation type="submission" date="2022-10" db="EMBL/GenBank/DDBJ databases">
        <title>The complete genomes of actinobacterial strains from the NBC collection.</title>
        <authorList>
            <person name="Joergensen T.S."/>
            <person name="Alvarez Arevalo M."/>
            <person name="Sterndorff E.B."/>
            <person name="Faurdal D."/>
            <person name="Vuksanovic O."/>
            <person name="Mourched A.-S."/>
            <person name="Charusanti P."/>
            <person name="Shaw S."/>
            <person name="Blin K."/>
            <person name="Weber T."/>
        </authorList>
    </citation>
    <scope>NUCLEOTIDE SEQUENCE</scope>
    <source>
        <strain evidence="3">NBC_00148</strain>
    </source>
</reference>
<dbReference type="SUPFAM" id="SSF101874">
    <property type="entry name" value="YceI-like"/>
    <property type="match status" value="1"/>
</dbReference>
<gene>
    <name evidence="3" type="ORF">OG222_33150</name>
</gene>
<organism evidence="3">
    <name type="scientific">Streptomyces sp. NBC_00148</name>
    <dbReference type="NCBI Taxonomy" id="2903626"/>
    <lineage>
        <taxon>Bacteria</taxon>
        <taxon>Bacillati</taxon>
        <taxon>Actinomycetota</taxon>
        <taxon>Actinomycetes</taxon>
        <taxon>Kitasatosporales</taxon>
        <taxon>Streptomycetaceae</taxon>
        <taxon>Streptomyces</taxon>
    </lineage>
</organism>
<comment type="similarity">
    <text evidence="1">Belongs to the UPF0312 family.</text>
</comment>
<protein>
    <submittedName>
        <fullName evidence="3">YceI family protein</fullName>
    </submittedName>
</protein>
<name>A0AAU1M237_9ACTN</name>
<evidence type="ECO:0000259" key="2">
    <source>
        <dbReference type="SMART" id="SM00867"/>
    </source>
</evidence>
<dbReference type="AlphaFoldDB" id="A0AAU1M237"/>
<feature type="domain" description="Lipid/polyisoprenoid-binding YceI-like" evidence="2">
    <location>
        <begin position="9"/>
        <end position="167"/>
    </location>
</feature>
<dbReference type="InterPro" id="IPR036761">
    <property type="entry name" value="TTHA0802/YceI-like_sf"/>
</dbReference>
<evidence type="ECO:0000256" key="1">
    <source>
        <dbReference type="ARBA" id="ARBA00008812"/>
    </source>
</evidence>
<dbReference type="SMART" id="SM00867">
    <property type="entry name" value="YceI"/>
    <property type="match status" value="1"/>
</dbReference>
<sequence>MTAAVETGLWQLDTTRSVIAVSHVTMWGMVTVKGEFNGLTGEGEVRPDGTVSGAVTLDAASLDTKHKKRDEHLRSADFFDVEHHPTLVFAVRDAVFRQSGVVEVEGQLTVRGVSRPQTATVKVTESSADAIALTTEFTVDREQFGMGWNRLGMMRGLTTVTSTLRFTRASA</sequence>
<dbReference type="Gene3D" id="2.40.128.110">
    <property type="entry name" value="Lipid/polyisoprenoid-binding, YceI-like"/>
    <property type="match status" value="1"/>
</dbReference>
<dbReference type="EMBL" id="CP108169">
    <property type="protein sequence ID" value="WTQ77691.1"/>
    <property type="molecule type" value="Genomic_DNA"/>
</dbReference>